<dbReference type="Pfam" id="PF13525">
    <property type="entry name" value="YfiO"/>
    <property type="match status" value="1"/>
</dbReference>
<dbReference type="PROSITE" id="PS51257">
    <property type="entry name" value="PROKAR_LIPOPROTEIN"/>
    <property type="match status" value="1"/>
</dbReference>
<dbReference type="HAMAP" id="MF_00922">
    <property type="entry name" value="OM_assembly_BamD"/>
    <property type="match status" value="1"/>
</dbReference>
<organism evidence="6">
    <name type="scientific">Desulfatirhabdium butyrativorans</name>
    <dbReference type="NCBI Taxonomy" id="340467"/>
    <lineage>
        <taxon>Bacteria</taxon>
        <taxon>Pseudomonadati</taxon>
        <taxon>Thermodesulfobacteriota</taxon>
        <taxon>Desulfobacteria</taxon>
        <taxon>Desulfobacterales</taxon>
        <taxon>Desulfatirhabdiaceae</taxon>
        <taxon>Desulfatirhabdium</taxon>
    </lineage>
</organism>
<dbReference type="InterPro" id="IPR019734">
    <property type="entry name" value="TPR_rpt"/>
</dbReference>
<accession>A0A7C4MLN8</accession>
<dbReference type="InterPro" id="IPR039565">
    <property type="entry name" value="BamD-like"/>
</dbReference>
<keyword evidence="1" id="KW-0732">Signal</keyword>
<dbReference type="AlphaFoldDB" id="A0A7C4MLN8"/>
<evidence type="ECO:0000313" key="6">
    <source>
        <dbReference type="EMBL" id="HGU32370.1"/>
    </source>
</evidence>
<dbReference type="InterPro" id="IPR017689">
    <property type="entry name" value="BamD"/>
</dbReference>
<feature type="repeat" description="TPR" evidence="4">
    <location>
        <begin position="66"/>
        <end position="99"/>
    </location>
</feature>
<dbReference type="SUPFAM" id="SSF48452">
    <property type="entry name" value="TPR-like"/>
    <property type="match status" value="1"/>
</dbReference>
<dbReference type="Gene3D" id="1.25.40.10">
    <property type="entry name" value="Tetratricopeptide repeat domain"/>
    <property type="match status" value="1"/>
</dbReference>
<evidence type="ECO:0000259" key="5">
    <source>
        <dbReference type="Pfam" id="PF13525"/>
    </source>
</evidence>
<comment type="caution">
    <text evidence="6">The sequence shown here is derived from an EMBL/GenBank/DDBJ whole genome shotgun (WGS) entry which is preliminary data.</text>
</comment>
<dbReference type="InterPro" id="IPR011990">
    <property type="entry name" value="TPR-like_helical_dom_sf"/>
</dbReference>
<evidence type="ECO:0000256" key="1">
    <source>
        <dbReference type="ARBA" id="ARBA00022729"/>
    </source>
</evidence>
<keyword evidence="3" id="KW-0998">Cell outer membrane</keyword>
<keyword evidence="2" id="KW-0472">Membrane</keyword>
<dbReference type="NCBIfam" id="TIGR03302">
    <property type="entry name" value="OM_YfiO"/>
    <property type="match status" value="1"/>
</dbReference>
<evidence type="ECO:0000256" key="2">
    <source>
        <dbReference type="ARBA" id="ARBA00023136"/>
    </source>
</evidence>
<evidence type="ECO:0000256" key="4">
    <source>
        <dbReference type="PROSITE-ProRule" id="PRU00339"/>
    </source>
</evidence>
<evidence type="ECO:0000256" key="3">
    <source>
        <dbReference type="ARBA" id="ARBA00023237"/>
    </source>
</evidence>
<keyword evidence="4" id="KW-0802">TPR repeat</keyword>
<reference evidence="6" key="1">
    <citation type="journal article" date="2020" name="mSystems">
        <title>Genome- and Community-Level Interaction Insights into Carbon Utilization and Element Cycling Functions of Hydrothermarchaeota in Hydrothermal Sediment.</title>
        <authorList>
            <person name="Zhou Z."/>
            <person name="Liu Y."/>
            <person name="Xu W."/>
            <person name="Pan J."/>
            <person name="Luo Z.H."/>
            <person name="Li M."/>
        </authorList>
    </citation>
    <scope>NUCLEOTIDE SEQUENCE [LARGE SCALE GENOMIC DNA]</scope>
    <source>
        <strain evidence="6">SpSt-477</strain>
    </source>
</reference>
<sequence length="219" mass="25696">MKRLLSLVVIGCFLISGCSLFKSKEDKTAQELISEGMEDFSNKKYRASIESFQKLKDWYPFSKYAILAELKIADAYYQIEEYDKAIAAYESFETLHPRNEATPYVIFQQGICNIHQMETIDRDQKAAKNAIDVFQRLKRQFPDDPYAKKADEYLLRATRNIVAHEFYIGEFYFKSKHYRAAAERFRGIITQFPDVGYHQKALEYLSRCDVELEKQGTRK</sequence>
<proteinExistence type="inferred from homology"/>
<dbReference type="PROSITE" id="PS50005">
    <property type="entry name" value="TPR"/>
    <property type="match status" value="1"/>
</dbReference>
<feature type="domain" description="Outer membrane lipoprotein BamD-like" evidence="5">
    <location>
        <begin position="26"/>
        <end position="208"/>
    </location>
</feature>
<gene>
    <name evidence="6" type="ORF">ENS29_05895</name>
</gene>
<dbReference type="EMBL" id="DSUH01000133">
    <property type="protein sequence ID" value="HGU32370.1"/>
    <property type="molecule type" value="Genomic_DNA"/>
</dbReference>
<protein>
    <submittedName>
        <fullName evidence="6">Outer membrane protein assembly factor BamD</fullName>
    </submittedName>
</protein>
<name>A0A7C4MLN8_9BACT</name>